<dbReference type="NCBIfam" id="NF005095">
    <property type="entry name" value="PRK06523.1"/>
    <property type="match status" value="1"/>
</dbReference>
<comment type="similarity">
    <text evidence="1">Belongs to the short-chain dehydrogenases/reductases (SDR) family.</text>
</comment>
<gene>
    <name evidence="2" type="ORF">B0I21_105342</name>
</gene>
<reference evidence="2 3" key="1">
    <citation type="submission" date="2019-03" db="EMBL/GenBank/DDBJ databases">
        <title>Genomic Encyclopedia of Type Strains, Phase III (KMG-III): the genomes of soil and plant-associated and newly described type strains.</title>
        <authorList>
            <person name="Whitman W."/>
        </authorList>
    </citation>
    <scope>NUCLEOTIDE SEQUENCE [LARGE SCALE GENOMIC DNA]</scope>
    <source>
        <strain evidence="2 3">CGMCC 1.12801</strain>
    </source>
</reference>
<sequence length="258" mass="27222">MNQTFYGKVAVVTGGTKGIGKAIAEKLSSQGAQVIVTARNRPTDLPTRQYFIATDATAPGSGELIAGEVLAKYGKIDIVVNNAGANLNPVGYAALTDESWDNELQLNLMAAVRLNKAVLPSMIESKNGVIINLSSGAAKQSFPNMTMAYSSAKAALNAYSKALANEVGLHNIRVNVVAPGMVRTPLMAEFLENMAAQHQLSYEEMLQSVIKQVGGLPLDRMGEPEEVANIVAFLASEEAKYITGSIYSIDGGGMPTVG</sequence>
<dbReference type="OrthoDB" id="9804774at2"/>
<comment type="caution">
    <text evidence="2">The sequence shown here is derived from an EMBL/GenBank/DDBJ whole genome shotgun (WGS) entry which is preliminary data.</text>
</comment>
<keyword evidence="3" id="KW-1185">Reference proteome</keyword>
<dbReference type="InterPro" id="IPR002347">
    <property type="entry name" value="SDR_fam"/>
</dbReference>
<dbReference type="PANTHER" id="PTHR42879">
    <property type="entry name" value="3-OXOACYL-(ACYL-CARRIER-PROTEIN) REDUCTASE"/>
    <property type="match status" value="1"/>
</dbReference>
<dbReference type="PRINTS" id="PR00081">
    <property type="entry name" value="GDHRDH"/>
</dbReference>
<dbReference type="Gene3D" id="3.40.50.720">
    <property type="entry name" value="NAD(P)-binding Rossmann-like Domain"/>
    <property type="match status" value="1"/>
</dbReference>
<dbReference type="Pfam" id="PF13561">
    <property type="entry name" value="adh_short_C2"/>
    <property type="match status" value="1"/>
</dbReference>
<evidence type="ECO:0000313" key="3">
    <source>
        <dbReference type="Proteomes" id="UP000294752"/>
    </source>
</evidence>
<protein>
    <submittedName>
        <fullName evidence="2">NAD(P)-dependent dehydrogenase (Short-subunit alcohol dehydrogenase family)</fullName>
    </submittedName>
</protein>
<accession>A0A4V3E1G0</accession>
<dbReference type="SUPFAM" id="SSF51735">
    <property type="entry name" value="NAD(P)-binding Rossmann-fold domains"/>
    <property type="match status" value="1"/>
</dbReference>
<dbReference type="EMBL" id="SNZV01000005">
    <property type="protein sequence ID" value="TDS13208.1"/>
    <property type="molecule type" value="Genomic_DNA"/>
</dbReference>
<dbReference type="InterPro" id="IPR050259">
    <property type="entry name" value="SDR"/>
</dbReference>
<dbReference type="PRINTS" id="PR00080">
    <property type="entry name" value="SDRFAMILY"/>
</dbReference>
<dbReference type="FunFam" id="3.40.50.720:FF:000084">
    <property type="entry name" value="Short-chain dehydrogenase reductase"/>
    <property type="match status" value="1"/>
</dbReference>
<dbReference type="Proteomes" id="UP000294752">
    <property type="component" value="Unassembled WGS sequence"/>
</dbReference>
<evidence type="ECO:0000313" key="2">
    <source>
        <dbReference type="EMBL" id="TDS13208.1"/>
    </source>
</evidence>
<dbReference type="RefSeq" id="WP_133640687.1">
    <property type="nucleotide sequence ID" value="NZ_SNZV01000005.1"/>
</dbReference>
<organism evidence="2 3">
    <name type="scientific">Sphingobacterium paludis</name>
    <dbReference type="NCBI Taxonomy" id="1476465"/>
    <lineage>
        <taxon>Bacteria</taxon>
        <taxon>Pseudomonadati</taxon>
        <taxon>Bacteroidota</taxon>
        <taxon>Sphingobacteriia</taxon>
        <taxon>Sphingobacteriales</taxon>
        <taxon>Sphingobacteriaceae</taxon>
        <taxon>Sphingobacterium</taxon>
    </lineage>
</organism>
<evidence type="ECO:0000256" key="1">
    <source>
        <dbReference type="ARBA" id="ARBA00006484"/>
    </source>
</evidence>
<dbReference type="InterPro" id="IPR036291">
    <property type="entry name" value="NAD(P)-bd_dom_sf"/>
</dbReference>
<dbReference type="AlphaFoldDB" id="A0A4V3E1G0"/>
<name>A0A4V3E1G0_9SPHI</name>
<proteinExistence type="inferred from homology"/>
<dbReference type="PANTHER" id="PTHR42879:SF6">
    <property type="entry name" value="NADPH-DEPENDENT REDUCTASE BACG"/>
    <property type="match status" value="1"/>
</dbReference>